<dbReference type="EMBL" id="SNRW01008132">
    <property type="protein sequence ID" value="KAA6380041.1"/>
    <property type="molecule type" value="Genomic_DNA"/>
</dbReference>
<dbReference type="AlphaFoldDB" id="A0A5J4VC54"/>
<reference evidence="1 2" key="1">
    <citation type="submission" date="2019-03" db="EMBL/GenBank/DDBJ databases">
        <title>Single cell metagenomics reveals metabolic interactions within the superorganism composed of flagellate Streblomastix strix and complex community of Bacteroidetes bacteria on its surface.</title>
        <authorList>
            <person name="Treitli S.C."/>
            <person name="Kolisko M."/>
            <person name="Husnik F."/>
            <person name="Keeling P."/>
            <person name="Hampl V."/>
        </authorList>
    </citation>
    <scope>NUCLEOTIDE SEQUENCE [LARGE SCALE GENOMIC DNA]</scope>
    <source>
        <strain evidence="1">ST1C</strain>
    </source>
</reference>
<evidence type="ECO:0000313" key="2">
    <source>
        <dbReference type="Proteomes" id="UP000324800"/>
    </source>
</evidence>
<organism evidence="1 2">
    <name type="scientific">Streblomastix strix</name>
    <dbReference type="NCBI Taxonomy" id="222440"/>
    <lineage>
        <taxon>Eukaryota</taxon>
        <taxon>Metamonada</taxon>
        <taxon>Preaxostyla</taxon>
        <taxon>Oxymonadida</taxon>
        <taxon>Streblomastigidae</taxon>
        <taxon>Streblomastix</taxon>
    </lineage>
</organism>
<sequence>MIPLIEEVNRKNDHQRRIYKAKINELFEGDARTIKEEDKSTRREINHIKKDIEWRKSITHIQSRNSVIQRIHQIGIGHINTIIEIQVKAGMMIQKTSGQNLQGYKRHI</sequence>
<name>A0A5J4VC54_9EUKA</name>
<dbReference type="Proteomes" id="UP000324800">
    <property type="component" value="Unassembled WGS sequence"/>
</dbReference>
<evidence type="ECO:0000313" key="1">
    <source>
        <dbReference type="EMBL" id="KAA6380041.1"/>
    </source>
</evidence>
<proteinExistence type="predicted"/>
<gene>
    <name evidence="1" type="ORF">EZS28_024431</name>
</gene>
<comment type="caution">
    <text evidence="1">The sequence shown here is derived from an EMBL/GenBank/DDBJ whole genome shotgun (WGS) entry which is preliminary data.</text>
</comment>
<protein>
    <submittedName>
        <fullName evidence="1">Uncharacterized protein</fullName>
    </submittedName>
</protein>
<accession>A0A5J4VC54</accession>